<keyword evidence="2" id="KW-0472">Membrane</keyword>
<feature type="transmembrane region" description="Helical" evidence="2">
    <location>
        <begin position="446"/>
        <end position="467"/>
    </location>
</feature>
<dbReference type="AlphaFoldDB" id="A0A0N5AA32"/>
<dbReference type="STRING" id="451379.A0A0N5AA32"/>
<feature type="transmembrane region" description="Helical" evidence="2">
    <location>
        <begin position="367"/>
        <end position="386"/>
    </location>
</feature>
<sequence>MVSCMVIMVEFLFRSRYIPKLEEPHEIPIPALIGAISLSIGVAVGFFYLLIFNYAFRDCDKLVDVTYGSELYLDAIYSLIMILFTLFSLCYILQRFQPEFKNIFKMLVVIYFNFFELASDQYFFRRYYGAINSNLDRVSRLYINITFCIVWIKVVIYKGYLSHEELCQRHELEDYWCPVLQRDFQCEPDERLHGTQKIWYYLHKGLLNIAVMSCASEIYPVLLISHWLSCGNAEETAEHLIKKQQRGVRSILRQFVSNISTVHAEAAECGPPLRVKQYIKTGFNLLTALTTGQPTLSTLTPPIPEELLCTSIYTQSILMILRWLILFYYSMDYNNLWPKHWITNDAIQMVAFFVQMIFFISVRQSFIIEYTVYCYLFIDFFQVYLWSRRLRSHRLDAHHKASARGDVIILFGCCVFLLAKFILQILEDIFQYSDSYYNRKEAIFRIMSRIFIHVTLWVQYLAIRKILAISNHDAKATKQFLSFIALAGCLLGWIHFGCTFLETTIIHFQLDEEKYGFSQSTLMTMIFTQTLFPADYLYGFTVAGCWLEVIIRYIEFGFFQLGEPHLEKELTCYTHDLASPTRLISTDTLMTPSHDDEFLRYRYGRRSAQSSEDVLPQHTSTSTTDVSVERTQSTEVSTESI</sequence>
<dbReference type="Proteomes" id="UP000046393">
    <property type="component" value="Unplaced"/>
</dbReference>
<organism evidence="3 4">
    <name type="scientific">Syphacia muris</name>
    <dbReference type="NCBI Taxonomy" id="451379"/>
    <lineage>
        <taxon>Eukaryota</taxon>
        <taxon>Metazoa</taxon>
        <taxon>Ecdysozoa</taxon>
        <taxon>Nematoda</taxon>
        <taxon>Chromadorea</taxon>
        <taxon>Rhabditida</taxon>
        <taxon>Spirurina</taxon>
        <taxon>Oxyuridomorpha</taxon>
        <taxon>Oxyuroidea</taxon>
        <taxon>Oxyuridae</taxon>
        <taxon>Syphacia</taxon>
    </lineage>
</organism>
<name>A0A0N5AA32_9BILA</name>
<feature type="transmembrane region" description="Helical" evidence="2">
    <location>
        <begin position="407"/>
        <end position="426"/>
    </location>
</feature>
<proteinExistence type="predicted"/>
<feature type="transmembrane region" description="Helical" evidence="2">
    <location>
        <begin position="141"/>
        <end position="160"/>
    </location>
</feature>
<keyword evidence="2" id="KW-1133">Transmembrane helix</keyword>
<feature type="transmembrane region" description="Helical" evidence="2">
    <location>
        <begin position="75"/>
        <end position="93"/>
    </location>
</feature>
<evidence type="ECO:0000313" key="4">
    <source>
        <dbReference type="WBParaSite" id="SMUV_0000099501-mRNA-1"/>
    </source>
</evidence>
<accession>A0A0N5AA32</accession>
<protein>
    <submittedName>
        <fullName evidence="4">XK-related protein</fullName>
    </submittedName>
</protein>
<reference evidence="4" key="1">
    <citation type="submission" date="2017-02" db="UniProtKB">
        <authorList>
            <consortium name="WormBaseParasite"/>
        </authorList>
    </citation>
    <scope>IDENTIFICATION</scope>
</reference>
<keyword evidence="3" id="KW-1185">Reference proteome</keyword>
<dbReference type="WBParaSite" id="SMUV_0000099501-mRNA-1">
    <property type="protein sequence ID" value="SMUV_0000099501-mRNA-1"/>
    <property type="gene ID" value="SMUV_0000099501"/>
</dbReference>
<keyword evidence="2" id="KW-0812">Transmembrane</keyword>
<feature type="transmembrane region" description="Helical" evidence="2">
    <location>
        <begin position="479"/>
        <end position="496"/>
    </location>
</feature>
<feature type="region of interest" description="Disordered" evidence="1">
    <location>
        <begin position="609"/>
        <end position="641"/>
    </location>
</feature>
<evidence type="ECO:0000256" key="1">
    <source>
        <dbReference type="SAM" id="MobiDB-lite"/>
    </source>
</evidence>
<feature type="transmembrane region" description="Helical" evidence="2">
    <location>
        <begin position="29"/>
        <end position="55"/>
    </location>
</feature>
<evidence type="ECO:0000256" key="2">
    <source>
        <dbReference type="SAM" id="Phobius"/>
    </source>
</evidence>
<evidence type="ECO:0000313" key="3">
    <source>
        <dbReference type="Proteomes" id="UP000046393"/>
    </source>
</evidence>
<feature type="transmembrane region" description="Helical" evidence="2">
    <location>
        <begin position="341"/>
        <end position="361"/>
    </location>
</feature>